<accession>A0A1X7LG98</accession>
<protein>
    <submittedName>
        <fullName evidence="1">3D (Asp-Asp-Asp) domain-containing protein</fullName>
    </submittedName>
</protein>
<sequence>MQKFTNQVFVTLLSIVMLSSCDSGGESGATSGIQYDTIQVTATAYNSVEAQTKKGNPALAAWGDTLKPGMKAIAISRDFLREDLLEHNSIVKIEGLEGSYVVMDKMNKRWTRKIDIYMGLDEQAARNWGKQQVELYIPIKTDPQPEEQVK</sequence>
<proteinExistence type="predicted"/>
<evidence type="ECO:0000313" key="1">
    <source>
        <dbReference type="EMBL" id="SMG52534.1"/>
    </source>
</evidence>
<reference evidence="2" key="1">
    <citation type="submission" date="2017-04" db="EMBL/GenBank/DDBJ databases">
        <authorList>
            <person name="Varghese N."/>
            <person name="Submissions S."/>
        </authorList>
    </citation>
    <scope>NUCLEOTIDE SEQUENCE [LARGE SCALE GENOMIC DNA]</scope>
    <source>
        <strain evidence="2">DSM 4125</strain>
    </source>
</reference>
<dbReference type="CDD" id="cd22784">
    <property type="entry name" value="DPBB_MltA_YuiC-like"/>
    <property type="match status" value="1"/>
</dbReference>
<dbReference type="Proteomes" id="UP000193804">
    <property type="component" value="Unassembled WGS sequence"/>
</dbReference>
<dbReference type="AlphaFoldDB" id="A0A1X7LG98"/>
<dbReference type="STRING" id="1028.SAMN05661096_03959"/>
<keyword evidence="2" id="KW-1185">Reference proteome</keyword>
<dbReference type="OrthoDB" id="5624888at2"/>
<organism evidence="1 2">
    <name type="scientific">Marivirga sericea</name>
    <dbReference type="NCBI Taxonomy" id="1028"/>
    <lineage>
        <taxon>Bacteria</taxon>
        <taxon>Pseudomonadati</taxon>
        <taxon>Bacteroidota</taxon>
        <taxon>Cytophagia</taxon>
        <taxon>Cytophagales</taxon>
        <taxon>Marivirgaceae</taxon>
        <taxon>Marivirga</taxon>
    </lineage>
</organism>
<gene>
    <name evidence="1" type="ORF">SAMN05661096_03959</name>
</gene>
<name>A0A1X7LG98_9BACT</name>
<dbReference type="PROSITE" id="PS51257">
    <property type="entry name" value="PROKAR_LIPOPROTEIN"/>
    <property type="match status" value="1"/>
</dbReference>
<dbReference type="EMBL" id="FXAW01000011">
    <property type="protein sequence ID" value="SMG52534.1"/>
    <property type="molecule type" value="Genomic_DNA"/>
</dbReference>
<evidence type="ECO:0000313" key="2">
    <source>
        <dbReference type="Proteomes" id="UP000193804"/>
    </source>
</evidence>
<dbReference type="RefSeq" id="WP_085519078.1">
    <property type="nucleotide sequence ID" value="NZ_FXAW01000011.1"/>
</dbReference>